<dbReference type="STRING" id="479434.Sthe_1045"/>
<dbReference type="OrthoDB" id="9811714at2"/>
<dbReference type="InParanoid" id="D1C2L4"/>
<dbReference type="SUPFAM" id="SSF50249">
    <property type="entry name" value="Nucleic acid-binding proteins"/>
    <property type="match status" value="1"/>
</dbReference>
<dbReference type="PANTHER" id="PTHR10744:SF1">
    <property type="entry name" value="SMALL RIBOSOMAL SUBUNIT PROTEIN US17M"/>
    <property type="match status" value="1"/>
</dbReference>
<dbReference type="RefSeq" id="WP_012871528.1">
    <property type="nucleotide sequence ID" value="NC_013523.1"/>
</dbReference>
<evidence type="ECO:0000256" key="6">
    <source>
        <dbReference type="HAMAP-Rule" id="MF_01345"/>
    </source>
</evidence>
<dbReference type="GO" id="GO:0003735">
    <property type="term" value="F:structural constituent of ribosome"/>
    <property type="evidence" value="ECO:0007669"/>
    <property type="project" value="UniProtKB-UniRule"/>
</dbReference>
<keyword evidence="2 6" id="KW-0699">rRNA-binding</keyword>
<dbReference type="Pfam" id="PF00366">
    <property type="entry name" value="Ribosomal_S17"/>
    <property type="match status" value="1"/>
</dbReference>
<reference evidence="9" key="1">
    <citation type="submission" date="2009-11" db="EMBL/GenBank/DDBJ databases">
        <title>The complete chromosome 1 of Sphaerobacter thermophilus DSM 20745.</title>
        <authorList>
            <person name="Lucas S."/>
            <person name="Copeland A."/>
            <person name="Lapidus A."/>
            <person name="Glavina del Rio T."/>
            <person name="Dalin E."/>
            <person name="Tice H."/>
            <person name="Bruce D."/>
            <person name="Goodwin L."/>
            <person name="Pitluck S."/>
            <person name="Kyrpides N."/>
            <person name="Mavromatis K."/>
            <person name="Ivanova N."/>
            <person name="Mikhailova N."/>
            <person name="LaButti K.M."/>
            <person name="Clum A."/>
            <person name="Sun H.I."/>
            <person name="Brettin T."/>
            <person name="Detter J.C."/>
            <person name="Han C."/>
            <person name="Larimer F."/>
            <person name="Land M."/>
            <person name="Hauser L."/>
            <person name="Markowitz V."/>
            <person name="Cheng J.F."/>
            <person name="Hugenholtz P."/>
            <person name="Woyke T."/>
            <person name="Wu D."/>
            <person name="Steenblock K."/>
            <person name="Schneider S."/>
            <person name="Pukall R."/>
            <person name="Goeker M."/>
            <person name="Klenk H.P."/>
            <person name="Eisen J.A."/>
        </authorList>
    </citation>
    <scope>NUCLEOTIDE SEQUENCE [LARGE SCALE GENOMIC DNA]</scope>
    <source>
        <strain evidence="9">ATCC 49802 / DSM 20745 / S 6022</strain>
    </source>
</reference>
<evidence type="ECO:0000256" key="7">
    <source>
        <dbReference type="RuleBase" id="RU003872"/>
    </source>
</evidence>
<keyword evidence="9" id="KW-1185">Reference proteome</keyword>
<comment type="similarity">
    <text evidence="1 6 7">Belongs to the universal ribosomal protein uS17 family.</text>
</comment>
<comment type="function">
    <text evidence="6">One of the primary rRNA binding proteins, it binds specifically to the 5'-end of 16S ribosomal RNA.</text>
</comment>
<dbReference type="AlphaFoldDB" id="D1C2L4"/>
<dbReference type="PRINTS" id="PR00973">
    <property type="entry name" value="RIBOSOMALS17"/>
</dbReference>
<protein>
    <recommendedName>
        <fullName evidence="6">Small ribosomal subunit protein uS17</fullName>
    </recommendedName>
</protein>
<accession>D1C2L4</accession>
<dbReference type="Gene3D" id="2.40.50.140">
    <property type="entry name" value="Nucleic acid-binding proteins"/>
    <property type="match status" value="1"/>
</dbReference>
<evidence type="ECO:0000256" key="5">
    <source>
        <dbReference type="ARBA" id="ARBA00023274"/>
    </source>
</evidence>
<gene>
    <name evidence="6" type="primary">rpsQ</name>
    <name evidence="8" type="ordered locus">Sthe_1045</name>
</gene>
<dbReference type="NCBIfam" id="NF004123">
    <property type="entry name" value="PRK05610.1"/>
    <property type="match status" value="1"/>
</dbReference>
<organism evidence="8 9">
    <name type="scientific">Sphaerobacter thermophilus (strain ATCC 49802 / DSM 20745 / KCCM 41009 / NCIMB 13125 / S 6022)</name>
    <dbReference type="NCBI Taxonomy" id="479434"/>
    <lineage>
        <taxon>Bacteria</taxon>
        <taxon>Pseudomonadati</taxon>
        <taxon>Thermomicrobiota</taxon>
        <taxon>Thermomicrobia</taxon>
        <taxon>Sphaerobacterales</taxon>
        <taxon>Sphaerobacterineae</taxon>
        <taxon>Sphaerobacteraceae</taxon>
        <taxon>Sphaerobacter</taxon>
    </lineage>
</organism>
<dbReference type="NCBIfam" id="TIGR03635">
    <property type="entry name" value="uS17_bact"/>
    <property type="match status" value="1"/>
</dbReference>
<dbReference type="FunCoup" id="D1C2L4">
    <property type="interactions" value="406"/>
</dbReference>
<dbReference type="eggNOG" id="COG0186">
    <property type="taxonomic scope" value="Bacteria"/>
</dbReference>
<evidence type="ECO:0000256" key="1">
    <source>
        <dbReference type="ARBA" id="ARBA00010254"/>
    </source>
</evidence>
<dbReference type="CDD" id="cd00364">
    <property type="entry name" value="Ribosomal_uS17"/>
    <property type="match status" value="1"/>
</dbReference>
<comment type="subunit">
    <text evidence="6">Part of the 30S ribosomal subunit.</text>
</comment>
<evidence type="ECO:0000256" key="4">
    <source>
        <dbReference type="ARBA" id="ARBA00022980"/>
    </source>
</evidence>
<dbReference type="HOGENOM" id="CLU_073626_1_0_0"/>
<dbReference type="GO" id="GO:0022627">
    <property type="term" value="C:cytosolic small ribosomal subunit"/>
    <property type="evidence" value="ECO:0007669"/>
    <property type="project" value="UniProtKB-UniRule"/>
</dbReference>
<dbReference type="PANTHER" id="PTHR10744">
    <property type="entry name" value="40S RIBOSOMAL PROTEIN S11 FAMILY MEMBER"/>
    <property type="match status" value="1"/>
</dbReference>
<evidence type="ECO:0000313" key="8">
    <source>
        <dbReference type="EMBL" id="ACZ38481.1"/>
    </source>
</evidence>
<dbReference type="KEGG" id="sti:Sthe_1045"/>
<sequence length="95" mass="11300">MQASETASETRPRRRLTKVGRVVSDKMDKTVVVSVDYLRRHPLYRKTIRRTSKFKAHDEHNRCKVGDLVLIEETRPLSKTKRWIVREILERAQEI</sequence>
<dbReference type="PROSITE" id="PS00056">
    <property type="entry name" value="RIBOSOMAL_S17"/>
    <property type="match status" value="1"/>
</dbReference>
<evidence type="ECO:0000313" key="9">
    <source>
        <dbReference type="Proteomes" id="UP000002027"/>
    </source>
</evidence>
<name>D1C2L4_SPHTD</name>
<evidence type="ECO:0000256" key="2">
    <source>
        <dbReference type="ARBA" id="ARBA00022730"/>
    </source>
</evidence>
<dbReference type="GO" id="GO:0006412">
    <property type="term" value="P:translation"/>
    <property type="evidence" value="ECO:0007669"/>
    <property type="project" value="UniProtKB-UniRule"/>
</dbReference>
<dbReference type="InterPro" id="IPR019979">
    <property type="entry name" value="Ribosomal_uS17_CS"/>
</dbReference>
<dbReference type="Proteomes" id="UP000002027">
    <property type="component" value="Chromosome 1"/>
</dbReference>
<evidence type="ECO:0000256" key="3">
    <source>
        <dbReference type="ARBA" id="ARBA00022884"/>
    </source>
</evidence>
<dbReference type="HAMAP" id="MF_01345_B">
    <property type="entry name" value="Ribosomal_uS17_B"/>
    <property type="match status" value="1"/>
</dbReference>
<dbReference type="InterPro" id="IPR012340">
    <property type="entry name" value="NA-bd_OB-fold"/>
</dbReference>
<keyword evidence="3 6" id="KW-0694">RNA-binding</keyword>
<dbReference type="GO" id="GO:0019843">
    <property type="term" value="F:rRNA binding"/>
    <property type="evidence" value="ECO:0007669"/>
    <property type="project" value="UniProtKB-UniRule"/>
</dbReference>
<keyword evidence="5 6" id="KW-0687">Ribonucleoprotein</keyword>
<dbReference type="InterPro" id="IPR019984">
    <property type="entry name" value="Ribosomal_uS17_bact/chlr"/>
</dbReference>
<dbReference type="InterPro" id="IPR000266">
    <property type="entry name" value="Ribosomal_uS17"/>
</dbReference>
<reference evidence="8 9" key="2">
    <citation type="journal article" date="2010" name="Stand. Genomic Sci.">
        <title>Complete genome sequence of Desulfohalobium retbaense type strain (HR(100)).</title>
        <authorList>
            <person name="Spring S."/>
            <person name="Nolan M."/>
            <person name="Lapidus A."/>
            <person name="Glavina Del Rio T."/>
            <person name="Copeland A."/>
            <person name="Tice H."/>
            <person name="Cheng J.F."/>
            <person name="Lucas S."/>
            <person name="Land M."/>
            <person name="Chen F."/>
            <person name="Bruce D."/>
            <person name="Goodwin L."/>
            <person name="Pitluck S."/>
            <person name="Ivanova N."/>
            <person name="Mavromatis K."/>
            <person name="Mikhailova N."/>
            <person name="Pati A."/>
            <person name="Chen A."/>
            <person name="Palaniappan K."/>
            <person name="Hauser L."/>
            <person name="Chang Y.J."/>
            <person name="Jeffries C.D."/>
            <person name="Munk C."/>
            <person name="Kiss H."/>
            <person name="Chain P."/>
            <person name="Han C."/>
            <person name="Brettin T."/>
            <person name="Detter J.C."/>
            <person name="Schuler E."/>
            <person name="Goker M."/>
            <person name="Rohde M."/>
            <person name="Bristow J."/>
            <person name="Eisen J.A."/>
            <person name="Markowitz V."/>
            <person name="Hugenholtz P."/>
            <person name="Kyrpides N.C."/>
            <person name="Klenk H.P."/>
        </authorList>
    </citation>
    <scope>NUCLEOTIDE SEQUENCE [LARGE SCALE GENOMIC DNA]</scope>
    <source>
        <strain evidence="9">ATCC 49802 / DSM 20745 / S 6022</strain>
    </source>
</reference>
<proteinExistence type="inferred from homology"/>
<keyword evidence="4 6" id="KW-0689">Ribosomal protein</keyword>
<dbReference type="EMBL" id="CP001823">
    <property type="protein sequence ID" value="ACZ38481.1"/>
    <property type="molecule type" value="Genomic_DNA"/>
</dbReference>